<proteinExistence type="predicted"/>
<evidence type="ECO:0000313" key="3">
    <source>
        <dbReference type="Proteomes" id="UP000053676"/>
    </source>
</evidence>
<keyword evidence="3" id="KW-1185">Reference proteome</keyword>
<feature type="region of interest" description="Disordered" evidence="1">
    <location>
        <begin position="1"/>
        <end position="23"/>
    </location>
</feature>
<dbReference type="KEGG" id="nai:NECAME_03424"/>
<organism evidence="2 3">
    <name type="scientific">Necator americanus</name>
    <name type="common">Human hookworm</name>
    <dbReference type="NCBI Taxonomy" id="51031"/>
    <lineage>
        <taxon>Eukaryota</taxon>
        <taxon>Metazoa</taxon>
        <taxon>Ecdysozoa</taxon>
        <taxon>Nematoda</taxon>
        <taxon>Chromadorea</taxon>
        <taxon>Rhabditida</taxon>
        <taxon>Rhabditina</taxon>
        <taxon>Rhabditomorpha</taxon>
        <taxon>Strongyloidea</taxon>
        <taxon>Ancylostomatidae</taxon>
        <taxon>Bunostominae</taxon>
        <taxon>Necator</taxon>
    </lineage>
</organism>
<gene>
    <name evidence="2" type="ORF">NECAME_03424</name>
</gene>
<feature type="compositionally biased region" description="Basic and acidic residues" evidence="1">
    <location>
        <begin position="11"/>
        <end position="22"/>
    </location>
</feature>
<dbReference type="AlphaFoldDB" id="W2T3L6"/>
<evidence type="ECO:0000313" key="2">
    <source>
        <dbReference type="EMBL" id="ETN76493.1"/>
    </source>
</evidence>
<evidence type="ECO:0000256" key="1">
    <source>
        <dbReference type="SAM" id="MobiDB-lite"/>
    </source>
</evidence>
<accession>W2T3L6</accession>
<protein>
    <submittedName>
        <fullName evidence="2">Uncharacterized protein</fullName>
    </submittedName>
</protein>
<reference evidence="3" key="1">
    <citation type="journal article" date="2014" name="Nat. Genet.">
        <title>Genome of the human hookworm Necator americanus.</title>
        <authorList>
            <person name="Tang Y.T."/>
            <person name="Gao X."/>
            <person name="Rosa B.A."/>
            <person name="Abubucker S."/>
            <person name="Hallsworth-Pepin K."/>
            <person name="Martin J."/>
            <person name="Tyagi R."/>
            <person name="Heizer E."/>
            <person name="Zhang X."/>
            <person name="Bhonagiri-Palsikar V."/>
            <person name="Minx P."/>
            <person name="Warren W.C."/>
            <person name="Wang Q."/>
            <person name="Zhan B."/>
            <person name="Hotez P.J."/>
            <person name="Sternberg P.W."/>
            <person name="Dougall A."/>
            <person name="Gaze S.T."/>
            <person name="Mulvenna J."/>
            <person name="Sotillo J."/>
            <person name="Ranganathan S."/>
            <person name="Rabelo E.M."/>
            <person name="Wilson R.K."/>
            <person name="Felgner P.L."/>
            <person name="Bethony J."/>
            <person name="Hawdon J.M."/>
            <person name="Gasser R.B."/>
            <person name="Loukas A."/>
            <person name="Mitreva M."/>
        </authorList>
    </citation>
    <scope>NUCLEOTIDE SEQUENCE [LARGE SCALE GENOMIC DNA]</scope>
</reference>
<dbReference type="Proteomes" id="UP000053676">
    <property type="component" value="Unassembled WGS sequence"/>
</dbReference>
<name>W2T3L6_NECAM</name>
<dbReference type="EMBL" id="KI660223">
    <property type="protein sequence ID" value="ETN76493.1"/>
    <property type="molecule type" value="Genomic_DNA"/>
</dbReference>
<sequence length="72" mass="7884">MNTGVVPHTICSRERTKSRERSPGTILEKPIRPAESAINLKFQNVYVCDLGPVLPETFANGNKAEGDNPGFN</sequence>